<accession>A0AAE2CU68</accession>
<dbReference type="Pfam" id="PF14111">
    <property type="entry name" value="DUF4283"/>
    <property type="match status" value="1"/>
</dbReference>
<name>A0AAE2CU68_9LAMI</name>
<dbReference type="Proteomes" id="UP001293254">
    <property type="component" value="Unassembled WGS sequence"/>
</dbReference>
<feature type="domain" description="DUF4283" evidence="1">
    <location>
        <begin position="42"/>
        <end position="115"/>
    </location>
</feature>
<dbReference type="EMBL" id="JACGWO010000002">
    <property type="protein sequence ID" value="KAK4434736.1"/>
    <property type="molecule type" value="Genomic_DNA"/>
</dbReference>
<dbReference type="PANTHER" id="PTHR31286">
    <property type="entry name" value="GLYCINE-RICH CELL WALL STRUCTURAL PROTEIN 1.8-LIKE"/>
    <property type="match status" value="1"/>
</dbReference>
<reference evidence="2" key="1">
    <citation type="submission" date="2020-06" db="EMBL/GenBank/DDBJ databases">
        <authorList>
            <person name="Li T."/>
            <person name="Hu X."/>
            <person name="Zhang T."/>
            <person name="Song X."/>
            <person name="Zhang H."/>
            <person name="Dai N."/>
            <person name="Sheng W."/>
            <person name="Hou X."/>
            <person name="Wei L."/>
        </authorList>
    </citation>
    <scope>NUCLEOTIDE SEQUENCE</scope>
    <source>
        <strain evidence="2">3651</strain>
        <tissue evidence="2">Leaf</tissue>
    </source>
</reference>
<dbReference type="InterPro" id="IPR040256">
    <property type="entry name" value="At4g02000-like"/>
</dbReference>
<organism evidence="2 3">
    <name type="scientific">Sesamum alatum</name>
    <dbReference type="NCBI Taxonomy" id="300844"/>
    <lineage>
        <taxon>Eukaryota</taxon>
        <taxon>Viridiplantae</taxon>
        <taxon>Streptophyta</taxon>
        <taxon>Embryophyta</taxon>
        <taxon>Tracheophyta</taxon>
        <taxon>Spermatophyta</taxon>
        <taxon>Magnoliopsida</taxon>
        <taxon>eudicotyledons</taxon>
        <taxon>Gunneridae</taxon>
        <taxon>Pentapetalae</taxon>
        <taxon>asterids</taxon>
        <taxon>lamiids</taxon>
        <taxon>Lamiales</taxon>
        <taxon>Pedaliaceae</taxon>
        <taxon>Sesamum</taxon>
    </lineage>
</organism>
<dbReference type="InterPro" id="IPR025558">
    <property type="entry name" value="DUF4283"/>
</dbReference>
<keyword evidence="3" id="KW-1185">Reference proteome</keyword>
<gene>
    <name evidence="2" type="ORF">Salat_0636400</name>
</gene>
<evidence type="ECO:0000313" key="2">
    <source>
        <dbReference type="EMBL" id="KAK4434736.1"/>
    </source>
</evidence>
<protein>
    <recommendedName>
        <fullName evidence="1">DUF4283 domain-containing protein</fullName>
    </recommendedName>
</protein>
<sequence length="420" mass="48822">MGSSMKGDMDLGLNLLLTEEEYSRLELPSNTWTHTEVSKGNELVVVGRLLYHRNTNFDALSHTLSVVLEPMKGLTHWRILEERFCIRFNYKLDLRRVLDGRPWSFDKHLLIIEPLIANDNPIKVSLNWCPFTVLIHDLSLPQHSKIVAEFIGNKLGRFMDIDHHGHSFAWSSALEIRISFDLTKPLATFMCDHGVNSRIDFGSEKLDNLVSVISFLVLIDRLYYPWRPSFSASRGLIEIEHMSRQLRGQRIFGDLSIHVWKVASSVTILGKAQKIIDRVFDQCLPSSCNEKELVFPWHQILPRSIVRIFSKSSPIFEGEHYEYWSSQMQIFFESMGLWDVIDGELQPPGENDENFEKIAKRIQEERCDGTKTYSTRHRKISPFLEFLELNYRRSLGDFEALVSRYITDDCLEASITMMRF</sequence>
<dbReference type="PANTHER" id="PTHR31286:SF153">
    <property type="entry name" value="DUF4283 DOMAIN PROTEIN"/>
    <property type="match status" value="1"/>
</dbReference>
<comment type="caution">
    <text evidence="2">The sequence shown here is derived from an EMBL/GenBank/DDBJ whole genome shotgun (WGS) entry which is preliminary data.</text>
</comment>
<dbReference type="AlphaFoldDB" id="A0AAE2CU68"/>
<reference evidence="2" key="2">
    <citation type="journal article" date="2024" name="Plant">
        <title>Genomic evolution and insights into agronomic trait innovations of Sesamum species.</title>
        <authorList>
            <person name="Miao H."/>
            <person name="Wang L."/>
            <person name="Qu L."/>
            <person name="Liu H."/>
            <person name="Sun Y."/>
            <person name="Le M."/>
            <person name="Wang Q."/>
            <person name="Wei S."/>
            <person name="Zheng Y."/>
            <person name="Lin W."/>
            <person name="Duan Y."/>
            <person name="Cao H."/>
            <person name="Xiong S."/>
            <person name="Wang X."/>
            <person name="Wei L."/>
            <person name="Li C."/>
            <person name="Ma Q."/>
            <person name="Ju M."/>
            <person name="Zhao R."/>
            <person name="Li G."/>
            <person name="Mu C."/>
            <person name="Tian Q."/>
            <person name="Mei H."/>
            <person name="Zhang T."/>
            <person name="Gao T."/>
            <person name="Zhang H."/>
        </authorList>
    </citation>
    <scope>NUCLEOTIDE SEQUENCE</scope>
    <source>
        <strain evidence="2">3651</strain>
    </source>
</reference>
<evidence type="ECO:0000313" key="3">
    <source>
        <dbReference type="Proteomes" id="UP001293254"/>
    </source>
</evidence>
<evidence type="ECO:0000259" key="1">
    <source>
        <dbReference type="Pfam" id="PF14111"/>
    </source>
</evidence>
<proteinExistence type="predicted"/>